<dbReference type="Proteomes" id="UP001589532">
    <property type="component" value="Unassembled WGS sequence"/>
</dbReference>
<evidence type="ECO:0000313" key="1">
    <source>
        <dbReference type="EMBL" id="MFB9627668.1"/>
    </source>
</evidence>
<name>A0ABV5S9D5_9ACTN</name>
<accession>A0ABV5S9D5</accession>
<dbReference type="EMBL" id="JBHMBW010000037">
    <property type="protein sequence ID" value="MFB9627668.1"/>
    <property type="molecule type" value="Genomic_DNA"/>
</dbReference>
<sequence length="174" mass="19107">MTHESLVLAFPDDDVTVTSPVDLPTAITDPTARRVLTEIGFPEHVEQCLWFEALDTPLVTLASSGYSPFETTAARAADFYVIGVSTAGLLCLDGVSGECYFVDDKGNVLLAAFQLDRLLEFAWRLKTDIDSGHVGETWEQRLIADFRKLDPLTLATSEDKWRDVIAACHANALS</sequence>
<evidence type="ECO:0000313" key="2">
    <source>
        <dbReference type="Proteomes" id="UP001589532"/>
    </source>
</evidence>
<comment type="caution">
    <text evidence="1">The sequence shown here is derived from an EMBL/GenBank/DDBJ whole genome shotgun (WGS) entry which is preliminary data.</text>
</comment>
<dbReference type="Pfam" id="PF14435">
    <property type="entry name" value="SUKH-4"/>
    <property type="match status" value="1"/>
</dbReference>
<dbReference type="RefSeq" id="WP_344987253.1">
    <property type="nucleotide sequence ID" value="NZ_BAAAXV010000001.1"/>
</dbReference>
<reference evidence="1 2" key="1">
    <citation type="submission" date="2024-09" db="EMBL/GenBank/DDBJ databases">
        <authorList>
            <person name="Sun Q."/>
            <person name="Mori K."/>
        </authorList>
    </citation>
    <scope>NUCLEOTIDE SEQUENCE [LARGE SCALE GENOMIC DNA]</scope>
    <source>
        <strain evidence="1 2">JCM 3143</strain>
    </source>
</reference>
<gene>
    <name evidence="1" type="ORF">ACFFSA_31690</name>
</gene>
<proteinExistence type="predicted"/>
<keyword evidence="2" id="KW-1185">Reference proteome</keyword>
<protein>
    <submittedName>
        <fullName evidence="1">SUKH-4 family immunity protein</fullName>
    </submittedName>
</protein>
<dbReference type="InterPro" id="IPR025851">
    <property type="entry name" value="SUKH-4"/>
</dbReference>
<organism evidence="1 2">
    <name type="scientific">Nonomuraea helvata</name>
    <dbReference type="NCBI Taxonomy" id="37484"/>
    <lineage>
        <taxon>Bacteria</taxon>
        <taxon>Bacillati</taxon>
        <taxon>Actinomycetota</taxon>
        <taxon>Actinomycetes</taxon>
        <taxon>Streptosporangiales</taxon>
        <taxon>Streptosporangiaceae</taxon>
        <taxon>Nonomuraea</taxon>
    </lineage>
</organism>